<dbReference type="STRING" id="329046.A0A1Y2AIX9"/>
<evidence type="ECO:0000313" key="3">
    <source>
        <dbReference type="EMBL" id="ORY22521.1"/>
    </source>
</evidence>
<keyword evidence="1" id="KW-0175">Coiled coil</keyword>
<evidence type="ECO:0000256" key="1">
    <source>
        <dbReference type="SAM" id="Coils"/>
    </source>
</evidence>
<feature type="region of interest" description="Disordered" evidence="2">
    <location>
        <begin position="143"/>
        <end position="165"/>
    </location>
</feature>
<proteinExistence type="predicted"/>
<accession>A0A1Y2AIX9</accession>
<evidence type="ECO:0000313" key="4">
    <source>
        <dbReference type="Proteomes" id="UP000193642"/>
    </source>
</evidence>
<dbReference type="OrthoDB" id="2131835at2759"/>
<keyword evidence="4" id="KW-1185">Reference proteome</keyword>
<name>A0A1Y2AIX9_9FUNG</name>
<feature type="compositionally biased region" description="Acidic residues" evidence="2">
    <location>
        <begin position="360"/>
        <end position="371"/>
    </location>
</feature>
<organism evidence="3 4">
    <name type="scientific">Rhizoclosmatium globosum</name>
    <dbReference type="NCBI Taxonomy" id="329046"/>
    <lineage>
        <taxon>Eukaryota</taxon>
        <taxon>Fungi</taxon>
        <taxon>Fungi incertae sedis</taxon>
        <taxon>Chytridiomycota</taxon>
        <taxon>Chytridiomycota incertae sedis</taxon>
        <taxon>Chytridiomycetes</taxon>
        <taxon>Chytridiales</taxon>
        <taxon>Chytriomycetaceae</taxon>
        <taxon>Rhizoclosmatium</taxon>
    </lineage>
</organism>
<feature type="compositionally biased region" description="Basic residues" evidence="2">
    <location>
        <begin position="145"/>
        <end position="156"/>
    </location>
</feature>
<reference evidence="3 4" key="1">
    <citation type="submission" date="2016-07" db="EMBL/GenBank/DDBJ databases">
        <title>Pervasive Adenine N6-methylation of Active Genes in Fungi.</title>
        <authorList>
            <consortium name="DOE Joint Genome Institute"/>
            <person name="Mondo S.J."/>
            <person name="Dannebaum R.O."/>
            <person name="Kuo R.C."/>
            <person name="Labutti K."/>
            <person name="Haridas S."/>
            <person name="Kuo A."/>
            <person name="Salamov A."/>
            <person name="Ahrendt S.R."/>
            <person name="Lipzen A."/>
            <person name="Sullivan W."/>
            <person name="Andreopoulos W.B."/>
            <person name="Clum A."/>
            <person name="Lindquist E."/>
            <person name="Daum C."/>
            <person name="Ramamoorthy G.K."/>
            <person name="Gryganskyi A."/>
            <person name="Culley D."/>
            <person name="Magnuson J.K."/>
            <person name="James T.Y."/>
            <person name="O'Malley M.A."/>
            <person name="Stajich J.E."/>
            <person name="Spatafora J.W."/>
            <person name="Visel A."/>
            <person name="Grigoriev I.V."/>
        </authorList>
    </citation>
    <scope>NUCLEOTIDE SEQUENCE [LARGE SCALE GENOMIC DNA]</scope>
    <source>
        <strain evidence="3 4">JEL800</strain>
    </source>
</reference>
<evidence type="ECO:0000256" key="2">
    <source>
        <dbReference type="SAM" id="MobiDB-lite"/>
    </source>
</evidence>
<dbReference type="EMBL" id="MCGO01000179">
    <property type="protein sequence ID" value="ORY22521.1"/>
    <property type="molecule type" value="Genomic_DNA"/>
</dbReference>
<feature type="compositionally biased region" description="Acidic residues" evidence="2">
    <location>
        <begin position="396"/>
        <end position="409"/>
    </location>
</feature>
<comment type="caution">
    <text evidence="3">The sequence shown here is derived from an EMBL/GenBank/DDBJ whole genome shotgun (WGS) entry which is preliminary data.</text>
</comment>
<dbReference type="AlphaFoldDB" id="A0A1Y2AIX9"/>
<feature type="region of interest" description="Disordered" evidence="2">
    <location>
        <begin position="351"/>
        <end position="413"/>
    </location>
</feature>
<dbReference type="Proteomes" id="UP000193642">
    <property type="component" value="Unassembled WGS sequence"/>
</dbReference>
<protein>
    <submittedName>
        <fullName evidence="3">Uncharacterized protein</fullName>
    </submittedName>
</protein>
<gene>
    <name evidence="3" type="ORF">BCR33DRAFT_861388</name>
</gene>
<sequence length="504" mass="55519">MTESDDAVFLKALNKAIERVHSLQASLLDKNREIEEYKTEITSLQNQVIQQQATIRRLEHSLANVPLKLSQHENEVNNNVVGPLTSKGGSSSSQIVGPQNSPQVVLGPSFTASTAATVTTSASLGSTSSSSSSDSLGLVPFFGGKRPRYNKPHSHPAPKATQRRIQYSDVFGSGDEDSSDEGDGGKCRVKGCRRYGKKLTVKQWTNHQKDYHCAVVGVKFRGRHDESTEIVRGEGGLLRCPCMQFSTRLTTSLRRHAKTCFGAALPALAAMQWLDVVREKYPHFAHKKQASYDAVYAFARVFRDLHRLPHHAGRILSVPVGLKPMFMQFIGGALDMHLRIVSGEWGPRVLDDEVSSGSDNDSDSDDSESDDGATMALANIHRGPSPKMNISGFLVDSDDNDEDEGDDDDDAKRDYEMIVRGVMPAYSSLSEKEKVAIREGSRLFLAEQALNLEKQGVIVYHTGNRLEQDNGNTFLVPGHLIGALRGWLFDQLSRCFPLTPLIRP</sequence>
<feature type="coiled-coil region" evidence="1">
    <location>
        <begin position="20"/>
        <end position="61"/>
    </location>
</feature>